<evidence type="ECO:0000313" key="2">
    <source>
        <dbReference type="EMBL" id="OMO83270.1"/>
    </source>
</evidence>
<feature type="compositionally biased region" description="Polar residues" evidence="1">
    <location>
        <begin position="1"/>
        <end position="14"/>
    </location>
</feature>
<evidence type="ECO:0000313" key="3">
    <source>
        <dbReference type="Proteomes" id="UP000188268"/>
    </source>
</evidence>
<evidence type="ECO:0000256" key="1">
    <source>
        <dbReference type="SAM" id="MobiDB-lite"/>
    </source>
</evidence>
<name>A0A1R3IL34_COCAP</name>
<feature type="region of interest" description="Disordered" evidence="1">
    <location>
        <begin position="1"/>
        <end position="33"/>
    </location>
</feature>
<protein>
    <submittedName>
        <fullName evidence="2">Uncharacterized protein</fullName>
    </submittedName>
</protein>
<dbReference type="Proteomes" id="UP000188268">
    <property type="component" value="Unassembled WGS sequence"/>
</dbReference>
<sequence>MDDNYSQNRNNKLNTAKRIVKGENKKKGASIPGEVREMVLRRRES</sequence>
<reference evidence="2 3" key="1">
    <citation type="submission" date="2013-09" db="EMBL/GenBank/DDBJ databases">
        <title>Corchorus capsularis genome sequencing.</title>
        <authorList>
            <person name="Alam M."/>
            <person name="Haque M.S."/>
            <person name="Islam M.S."/>
            <person name="Emdad E.M."/>
            <person name="Islam M.M."/>
            <person name="Ahmed B."/>
            <person name="Halim A."/>
            <person name="Hossen Q.M.M."/>
            <person name="Hossain M.Z."/>
            <person name="Ahmed R."/>
            <person name="Khan M.M."/>
            <person name="Islam R."/>
            <person name="Rashid M.M."/>
            <person name="Khan S.A."/>
            <person name="Rahman M.S."/>
            <person name="Alam M."/>
        </authorList>
    </citation>
    <scope>NUCLEOTIDE SEQUENCE [LARGE SCALE GENOMIC DNA]</scope>
    <source>
        <strain evidence="3">cv. CVL-1</strain>
        <tissue evidence="2">Whole seedling</tissue>
    </source>
</reference>
<dbReference type="EMBL" id="AWWV01009894">
    <property type="protein sequence ID" value="OMO83270.1"/>
    <property type="molecule type" value="Genomic_DNA"/>
</dbReference>
<gene>
    <name evidence="2" type="ORF">CCACVL1_11465</name>
</gene>
<proteinExistence type="predicted"/>
<comment type="caution">
    <text evidence="2">The sequence shown here is derived from an EMBL/GenBank/DDBJ whole genome shotgun (WGS) entry which is preliminary data.</text>
</comment>
<accession>A0A1R3IL34</accession>
<keyword evidence="3" id="KW-1185">Reference proteome</keyword>
<dbReference type="Gramene" id="OMO83270">
    <property type="protein sequence ID" value="OMO83270"/>
    <property type="gene ID" value="CCACVL1_11465"/>
</dbReference>
<organism evidence="2 3">
    <name type="scientific">Corchorus capsularis</name>
    <name type="common">Jute</name>
    <dbReference type="NCBI Taxonomy" id="210143"/>
    <lineage>
        <taxon>Eukaryota</taxon>
        <taxon>Viridiplantae</taxon>
        <taxon>Streptophyta</taxon>
        <taxon>Embryophyta</taxon>
        <taxon>Tracheophyta</taxon>
        <taxon>Spermatophyta</taxon>
        <taxon>Magnoliopsida</taxon>
        <taxon>eudicotyledons</taxon>
        <taxon>Gunneridae</taxon>
        <taxon>Pentapetalae</taxon>
        <taxon>rosids</taxon>
        <taxon>malvids</taxon>
        <taxon>Malvales</taxon>
        <taxon>Malvaceae</taxon>
        <taxon>Grewioideae</taxon>
        <taxon>Apeibeae</taxon>
        <taxon>Corchorus</taxon>
    </lineage>
</organism>
<dbReference type="AlphaFoldDB" id="A0A1R3IL34"/>